<gene>
    <name evidence="2" type="ORF">BN1708_004585</name>
</gene>
<dbReference type="Proteomes" id="UP000044602">
    <property type="component" value="Unassembled WGS sequence"/>
</dbReference>
<accession>A0A0G4M1J6</accession>
<protein>
    <submittedName>
        <fullName evidence="2">Uncharacterized protein</fullName>
    </submittedName>
</protein>
<evidence type="ECO:0000256" key="1">
    <source>
        <dbReference type="SAM" id="MobiDB-lite"/>
    </source>
</evidence>
<name>A0A0G4M1J6_VERLO</name>
<feature type="region of interest" description="Disordered" evidence="1">
    <location>
        <begin position="165"/>
        <end position="219"/>
    </location>
</feature>
<organism evidence="2 3">
    <name type="scientific">Verticillium longisporum</name>
    <name type="common">Verticillium dahliae var. longisporum</name>
    <dbReference type="NCBI Taxonomy" id="100787"/>
    <lineage>
        <taxon>Eukaryota</taxon>
        <taxon>Fungi</taxon>
        <taxon>Dikarya</taxon>
        <taxon>Ascomycota</taxon>
        <taxon>Pezizomycotina</taxon>
        <taxon>Sordariomycetes</taxon>
        <taxon>Hypocreomycetidae</taxon>
        <taxon>Glomerellales</taxon>
        <taxon>Plectosphaerellaceae</taxon>
        <taxon>Verticillium</taxon>
    </lineage>
</organism>
<dbReference type="STRING" id="100787.A0A0G4M1J6"/>
<feature type="compositionally biased region" description="Pro residues" evidence="1">
    <location>
        <begin position="196"/>
        <end position="211"/>
    </location>
</feature>
<dbReference type="AlphaFoldDB" id="A0A0G4M1J6"/>
<feature type="compositionally biased region" description="Low complexity" evidence="1">
    <location>
        <begin position="183"/>
        <end position="195"/>
    </location>
</feature>
<dbReference type="EMBL" id="CVQH01020640">
    <property type="protein sequence ID" value="CRK28149.1"/>
    <property type="molecule type" value="Genomic_DNA"/>
</dbReference>
<evidence type="ECO:0000313" key="2">
    <source>
        <dbReference type="EMBL" id="CRK28149.1"/>
    </source>
</evidence>
<reference evidence="2 3" key="1">
    <citation type="submission" date="2015-05" db="EMBL/GenBank/DDBJ databases">
        <authorList>
            <person name="Wang D.B."/>
            <person name="Wang M."/>
        </authorList>
    </citation>
    <scope>NUCLEOTIDE SEQUENCE [LARGE SCALE GENOMIC DNA]</scope>
    <source>
        <strain evidence="2">VL1</strain>
    </source>
</reference>
<keyword evidence="3" id="KW-1185">Reference proteome</keyword>
<feature type="compositionally biased region" description="Low complexity" evidence="1">
    <location>
        <begin position="110"/>
        <end position="124"/>
    </location>
</feature>
<evidence type="ECO:0000313" key="3">
    <source>
        <dbReference type="Proteomes" id="UP000044602"/>
    </source>
</evidence>
<feature type="region of interest" description="Disordered" evidence="1">
    <location>
        <begin position="110"/>
        <end position="143"/>
    </location>
</feature>
<sequence length="365" mass="39348">MLVTTHIPLSSTSPMRGHNMSPESQLQTWSHLRQQISDNLNFSCPSDAHISVVTSRDPAAKVWHALAVQARNNCKTVVLIDQGSSVELALKGLFIKSAYHVHRYLSLKKTSTVSPPTSSGKPPVATRQSEGSAYDSSSDDSDWEELKLQAKITRAKKLLNRYKTGHNTSRPVSLPAPPPPLPSSSLPDSAPRHQSSPPPPPPRPHLLPHPAPRLSAHGTKGLALPSRAAGAAAPPPRFTTHPRVPPLIPPLLPVRLAVRLAINTAANNEAAPVNVLTTISRPSLRALLIGAIACVGQQDTSGYRAKARRAHLDGVACDMALFAADDLSFFFGKETVPFFEVEVWRESITEQPNSDADGDDDEDEA</sequence>
<proteinExistence type="predicted"/>